<protein>
    <submittedName>
        <fullName evidence="1">Putative phage virion morphogenesis protein</fullName>
    </submittedName>
</protein>
<dbReference type="AlphaFoldDB" id="A7I027"/>
<accession>A7I027</accession>
<dbReference type="KEGG" id="cha:CHAB381_0263"/>
<dbReference type="eggNOG" id="COG5005">
    <property type="taxonomic scope" value="Bacteria"/>
</dbReference>
<dbReference type="STRING" id="360107.CHAB381_0263"/>
<proteinExistence type="predicted"/>
<name>A7I027_CAMHC</name>
<dbReference type="Pfam" id="PF05069">
    <property type="entry name" value="Phage_tail_S"/>
    <property type="match status" value="1"/>
</dbReference>
<dbReference type="InterPro" id="IPR006522">
    <property type="entry name" value="Phage_virion_morphogenesis"/>
</dbReference>
<dbReference type="Proteomes" id="UP000002407">
    <property type="component" value="Chromosome"/>
</dbReference>
<dbReference type="RefSeq" id="WP_012108149.1">
    <property type="nucleotide sequence ID" value="NC_009714.1"/>
</dbReference>
<gene>
    <name evidence="1" type="ordered locus">CHAB381_0263</name>
</gene>
<dbReference type="HOGENOM" id="CLU_117141_3_0_7"/>
<evidence type="ECO:0000313" key="1">
    <source>
        <dbReference type="EMBL" id="ABS52283.1"/>
    </source>
</evidence>
<organism evidence="1 2">
    <name type="scientific">Campylobacter hominis (strain ATCC BAA-381 / DSM 21671 / CCUG 45161 / LMG 19568 / NCTC 13146 / CH001A)</name>
    <dbReference type="NCBI Taxonomy" id="360107"/>
    <lineage>
        <taxon>Bacteria</taxon>
        <taxon>Pseudomonadati</taxon>
        <taxon>Campylobacterota</taxon>
        <taxon>Epsilonproteobacteria</taxon>
        <taxon>Campylobacterales</taxon>
        <taxon>Campylobacteraceae</taxon>
        <taxon>Campylobacter</taxon>
    </lineage>
</organism>
<evidence type="ECO:0000313" key="2">
    <source>
        <dbReference type="Proteomes" id="UP000002407"/>
    </source>
</evidence>
<dbReference type="OrthoDB" id="1807756at2"/>
<reference evidence="2" key="1">
    <citation type="submission" date="2007-07" db="EMBL/GenBank/DDBJ databases">
        <title>Complete genome sequence of Campylobacter hominis ATCC BAA-381, a commensal isolated from the human gastrointestinal tract.</title>
        <authorList>
            <person name="Fouts D.E."/>
            <person name="Mongodin E.F."/>
            <person name="Puiu D."/>
            <person name="Sebastian Y."/>
            <person name="Miller W.G."/>
            <person name="Mandrell R.E."/>
            <person name="Nelson K.E."/>
        </authorList>
    </citation>
    <scope>NUCLEOTIDE SEQUENCE [LARGE SCALE GENOMIC DNA]</scope>
    <source>
        <strain evidence="2">ATCC BAA-381 / LMG 19568 / NCTC 13146 / CH001A</strain>
    </source>
</reference>
<sequence length="177" mass="19591">MEIEVKGIEEIQKSLKKLEKKTGNLAPTLKAIGEMIRTKIDESFEKEASPFGEKWKPISATTAFNYAGGKKKAFKKGAKSLKSGFLKRYGTHGDKKILVESANLKDSWGVKADNKSVTVESYAKARGFPYGLTHQFGSVKRGIPARPFLPVDDKGNLESTLQKDILEKIEDDLLKGD</sequence>
<dbReference type="EMBL" id="CP000776">
    <property type="protein sequence ID" value="ABS52283.1"/>
    <property type="molecule type" value="Genomic_DNA"/>
</dbReference>
<keyword evidence="2" id="KW-1185">Reference proteome</keyword>